<dbReference type="GO" id="GO:0016829">
    <property type="term" value="F:lyase activity"/>
    <property type="evidence" value="ECO:0007669"/>
    <property type="project" value="UniProtKB-KW"/>
</dbReference>
<accession>A0ABN6S4Q7</accession>
<dbReference type="RefSeq" id="WP_353618232.1">
    <property type="nucleotide sequence ID" value="NZ_AP026709.1"/>
</dbReference>
<dbReference type="Proteomes" id="UP001317742">
    <property type="component" value="Chromosome"/>
</dbReference>
<reference evidence="1 2" key="1">
    <citation type="submission" date="2022-08" db="EMBL/GenBank/DDBJ databases">
        <title>Genome Sequence of the sulphate-reducing bacterium, Pseudodesulfovibrio sp. SYK.</title>
        <authorList>
            <person name="Kondo R."/>
            <person name="Kataoka T."/>
        </authorList>
    </citation>
    <scope>NUCLEOTIDE SEQUENCE [LARGE SCALE GENOMIC DNA]</scope>
    <source>
        <strain evidence="1 2">SYK</strain>
    </source>
</reference>
<dbReference type="InterPro" id="IPR004260">
    <property type="entry name" value="Pyr-dimer_DNA_glycosylase"/>
</dbReference>
<dbReference type="Pfam" id="PF03013">
    <property type="entry name" value="Pyr_excise"/>
    <property type="match status" value="1"/>
</dbReference>
<keyword evidence="2" id="KW-1185">Reference proteome</keyword>
<gene>
    <name evidence="1" type="ORF">SYK_25500</name>
</gene>
<keyword evidence="1" id="KW-0456">Lyase</keyword>
<organism evidence="1 2">
    <name type="scientific">Pseudodesulfovibrio nedwellii</name>
    <dbReference type="NCBI Taxonomy" id="2973072"/>
    <lineage>
        <taxon>Bacteria</taxon>
        <taxon>Pseudomonadati</taxon>
        <taxon>Thermodesulfobacteriota</taxon>
        <taxon>Desulfovibrionia</taxon>
        <taxon>Desulfovibrionales</taxon>
        <taxon>Desulfovibrionaceae</taxon>
    </lineage>
</organism>
<proteinExistence type="predicted"/>
<evidence type="ECO:0000313" key="2">
    <source>
        <dbReference type="Proteomes" id="UP001317742"/>
    </source>
</evidence>
<dbReference type="EMBL" id="AP026709">
    <property type="protein sequence ID" value="BDQ38190.1"/>
    <property type="molecule type" value="Genomic_DNA"/>
</dbReference>
<evidence type="ECO:0000313" key="1">
    <source>
        <dbReference type="EMBL" id="BDQ38190.1"/>
    </source>
</evidence>
<name>A0ABN6S4Q7_9BACT</name>
<sequence>MRLWTVHPKHLDAKGLVALWREGLLARAVLHGQTKGYKNHPQLTRFHEHPNPLIAIDAYLSAVLTESRERNYNFNANKIDETATAPSIEETSGQLDYEWHHLLKKLKKRDPKRFKESQAIERPDAHPLFHMVDGGVREWEKRIKEQQ</sequence>
<protein>
    <submittedName>
        <fullName evidence="1">Pyrimidine dimer DNA glycosylase /DNA-(Apurinic or apyrimidinic site) lyase</fullName>
    </submittedName>
</protein>